<feature type="non-terminal residue" evidence="2">
    <location>
        <position position="1"/>
    </location>
</feature>
<dbReference type="EMBL" id="CAAE01017026">
    <property type="protein sequence ID" value="CAG13630.1"/>
    <property type="molecule type" value="Genomic_DNA"/>
</dbReference>
<organism evidence="2">
    <name type="scientific">Tetraodon nigroviridis</name>
    <name type="common">Spotted green pufferfish</name>
    <name type="synonym">Chelonodon nigroviridis</name>
    <dbReference type="NCBI Taxonomy" id="99883"/>
    <lineage>
        <taxon>Eukaryota</taxon>
        <taxon>Metazoa</taxon>
        <taxon>Chordata</taxon>
        <taxon>Craniata</taxon>
        <taxon>Vertebrata</taxon>
        <taxon>Euteleostomi</taxon>
        <taxon>Actinopterygii</taxon>
        <taxon>Neopterygii</taxon>
        <taxon>Teleostei</taxon>
        <taxon>Neoteleostei</taxon>
        <taxon>Acanthomorphata</taxon>
        <taxon>Eupercaria</taxon>
        <taxon>Tetraodontiformes</taxon>
        <taxon>Tetradontoidea</taxon>
        <taxon>Tetraodontidae</taxon>
        <taxon>Tetraodon</taxon>
    </lineage>
</organism>
<sequence>ETVELKQVDNPSDTDEYLSLDGQGRAASLPRLNAEYYVRSC</sequence>
<dbReference type="AlphaFoldDB" id="Q4RDA2"/>
<evidence type="ECO:0000313" key="2">
    <source>
        <dbReference type="EMBL" id="CAG13630.1"/>
    </source>
</evidence>
<proteinExistence type="predicted"/>
<dbReference type="KEGG" id="tng:GSTEN00037362G001"/>
<accession>Q4RDA2</accession>
<comment type="caution">
    <text evidence="2">The sequence shown here is derived from an EMBL/GenBank/DDBJ whole genome shotgun (WGS) entry which is preliminary data.</text>
</comment>
<dbReference type="OrthoDB" id="431720at2759"/>
<evidence type="ECO:0000256" key="1">
    <source>
        <dbReference type="SAM" id="MobiDB-lite"/>
    </source>
</evidence>
<protein>
    <submittedName>
        <fullName evidence="2">(spotted green pufferfish) hypothetical protein</fullName>
    </submittedName>
</protein>
<name>Q4RDA2_TETNG</name>
<reference evidence="2" key="1">
    <citation type="journal article" date="2004" name="Nature">
        <title>Genome duplication in the teleost fish Tetraodon nigroviridis reveals the early vertebrate proto-karyotype.</title>
        <authorList>
            <person name="Jaillon O."/>
            <person name="Aury J.-M."/>
            <person name="Brunet F."/>
            <person name="Petit J.-L."/>
            <person name="Stange-Thomann N."/>
            <person name="Mauceli E."/>
            <person name="Bouneau L."/>
            <person name="Fischer C."/>
            <person name="Ozouf-Costaz C."/>
            <person name="Bernot A."/>
            <person name="Nicaud S."/>
            <person name="Jaffe D."/>
            <person name="Fisher S."/>
            <person name="Lutfalla G."/>
            <person name="Dossat C."/>
            <person name="Segurens B."/>
            <person name="Dasilva C."/>
            <person name="Salanoubat M."/>
            <person name="Levy M."/>
            <person name="Boudet N."/>
            <person name="Castellano S."/>
            <person name="Anthouard V."/>
            <person name="Jubin C."/>
            <person name="Castelli V."/>
            <person name="Katinka M."/>
            <person name="Vacherie B."/>
            <person name="Biemont C."/>
            <person name="Skalli Z."/>
            <person name="Cattolico L."/>
            <person name="Poulain J."/>
            <person name="De Berardinis V."/>
            <person name="Cruaud C."/>
            <person name="Duprat S."/>
            <person name="Brottier P."/>
            <person name="Coutanceau J.-P."/>
            <person name="Gouzy J."/>
            <person name="Parra G."/>
            <person name="Lardier G."/>
            <person name="Chapple C."/>
            <person name="McKernan K.J."/>
            <person name="McEwan P."/>
            <person name="Bosak S."/>
            <person name="Kellis M."/>
            <person name="Volff J.-N."/>
            <person name="Guigo R."/>
            <person name="Zody M.C."/>
            <person name="Mesirov J."/>
            <person name="Lindblad-Toh K."/>
            <person name="Birren B."/>
            <person name="Nusbaum C."/>
            <person name="Kahn D."/>
            <person name="Robinson-Rechavi M."/>
            <person name="Laudet V."/>
            <person name="Schachter V."/>
            <person name="Quetier F."/>
            <person name="Saurin W."/>
            <person name="Scarpelli C."/>
            <person name="Wincker P."/>
            <person name="Lander E.S."/>
            <person name="Weissenbach J."/>
            <person name="Roest Crollius H."/>
        </authorList>
    </citation>
    <scope>NUCLEOTIDE SEQUENCE [LARGE SCALE GENOMIC DNA]</scope>
</reference>
<reference evidence="2" key="2">
    <citation type="submission" date="2004-02" db="EMBL/GenBank/DDBJ databases">
        <authorList>
            <consortium name="Genoscope"/>
            <consortium name="Whitehead Institute Centre for Genome Research"/>
        </authorList>
    </citation>
    <scope>NUCLEOTIDE SEQUENCE</scope>
</reference>
<feature type="region of interest" description="Disordered" evidence="1">
    <location>
        <begin position="1"/>
        <end position="21"/>
    </location>
</feature>
<gene>
    <name evidence="2" type="ORF">GSTENG00037362001</name>
</gene>